<dbReference type="SUPFAM" id="SSF51126">
    <property type="entry name" value="Pectin lyase-like"/>
    <property type="match status" value="1"/>
</dbReference>
<dbReference type="PANTHER" id="PTHR31321">
    <property type="entry name" value="ACYL-COA THIOESTER HYDROLASE YBHC-RELATED"/>
    <property type="match status" value="1"/>
</dbReference>
<dbReference type="GO" id="GO:0009279">
    <property type="term" value="C:cell outer membrane"/>
    <property type="evidence" value="ECO:0007669"/>
    <property type="project" value="TreeGrafter"/>
</dbReference>
<gene>
    <name evidence="5" type="primary">pelA</name>
    <name evidence="5" type="ORF">HMPREF0645_0045</name>
</gene>
<protein>
    <submittedName>
        <fullName evidence="5">Pectate lyase</fullName>
        <ecNumber evidence="5">4.2.2.2</ecNumber>
    </submittedName>
</protein>
<keyword evidence="2" id="KW-0378">Hydrolase</keyword>
<reference evidence="5 6" key="1">
    <citation type="submission" date="2009-10" db="EMBL/GenBank/DDBJ databases">
        <authorList>
            <person name="Qin X."/>
            <person name="Bachman B."/>
            <person name="Battles P."/>
            <person name="Bell A."/>
            <person name="Bess C."/>
            <person name="Bickham C."/>
            <person name="Chaboub L."/>
            <person name="Chen D."/>
            <person name="Coyle M."/>
            <person name="Deiros D.R."/>
            <person name="Dinh H."/>
            <person name="Forbes L."/>
            <person name="Fowler G."/>
            <person name="Francisco L."/>
            <person name="Fu Q."/>
            <person name="Gubbala S."/>
            <person name="Hale W."/>
            <person name="Han Y."/>
            <person name="Hemphill L."/>
            <person name="Highlander S.K."/>
            <person name="Hirani K."/>
            <person name="Hogues M."/>
            <person name="Jackson L."/>
            <person name="Jakkamsetti A."/>
            <person name="Javaid M."/>
            <person name="Jiang H."/>
            <person name="Korchina V."/>
            <person name="Kovar C."/>
            <person name="Lara F."/>
            <person name="Lee S."/>
            <person name="Mata R."/>
            <person name="Mathew T."/>
            <person name="Moen C."/>
            <person name="Morales K."/>
            <person name="Munidasa M."/>
            <person name="Nazareth L."/>
            <person name="Ngo R."/>
            <person name="Nguyen L."/>
            <person name="Okwuonu G."/>
            <person name="Ongeri F."/>
            <person name="Patil S."/>
            <person name="Petrosino J."/>
            <person name="Pham C."/>
            <person name="Pham P."/>
            <person name="Pu L.-L."/>
            <person name="Puazo M."/>
            <person name="Raj R."/>
            <person name="Reid J."/>
            <person name="Rouhana J."/>
            <person name="Saada N."/>
            <person name="Shang Y."/>
            <person name="Simmons D."/>
            <person name="Thornton R."/>
            <person name="Warren J."/>
            <person name="Weissenberger G."/>
            <person name="Zhang J."/>
            <person name="Zhang L."/>
            <person name="Zhou C."/>
            <person name="Zhu D."/>
            <person name="Muzny D."/>
            <person name="Worley K."/>
            <person name="Gibbs R."/>
        </authorList>
    </citation>
    <scope>NUCLEOTIDE SEQUENCE [LARGE SCALE GENOMIC DNA]</scope>
    <source>
        <strain evidence="5 6">DSM 17361</strain>
    </source>
</reference>
<dbReference type="eggNOG" id="COG4677">
    <property type="taxonomic scope" value="Bacteria"/>
</dbReference>
<dbReference type="Gene3D" id="2.160.20.10">
    <property type="entry name" value="Single-stranded right-handed beta-helix, Pectin lyase-like"/>
    <property type="match status" value="1"/>
</dbReference>
<evidence type="ECO:0000256" key="1">
    <source>
        <dbReference type="ARBA" id="ARBA00008891"/>
    </source>
</evidence>
<dbReference type="GO" id="GO:0030570">
    <property type="term" value="F:pectate lyase activity"/>
    <property type="evidence" value="ECO:0007669"/>
    <property type="project" value="UniProtKB-EC"/>
</dbReference>
<evidence type="ECO:0000313" key="6">
    <source>
        <dbReference type="Proteomes" id="UP000003160"/>
    </source>
</evidence>
<evidence type="ECO:0000256" key="2">
    <source>
        <dbReference type="ARBA" id="ARBA00022801"/>
    </source>
</evidence>
<dbReference type="Proteomes" id="UP000003160">
    <property type="component" value="Unassembled WGS sequence"/>
</dbReference>
<dbReference type="Pfam" id="PF09492">
    <property type="entry name" value="Pec_lyase"/>
    <property type="match status" value="1"/>
</dbReference>
<proteinExistence type="inferred from homology"/>
<keyword evidence="5" id="KW-0456">Lyase</keyword>
<dbReference type="EMBL" id="ACKS01000009">
    <property type="protein sequence ID" value="EFA45454.1"/>
    <property type="molecule type" value="Genomic_DNA"/>
</dbReference>
<evidence type="ECO:0000313" key="5">
    <source>
        <dbReference type="EMBL" id="EFA45454.1"/>
    </source>
</evidence>
<sequence>MSYQKMMLSLILAAAPFVGGMAQMSKITNTMRRTDKAFFKTEEARRVGDEILLFQRVTGGWPKNIDMTRHLSMEETEQIRQDKGRRDDSTTDNNATSTQLKFLARLWQQTKDNKYREGFGKGVEYLLSGQYDNGGWPQFWPRNRGYQVHITYNDDAMANTMLLLRDIADSKEPYQGKLVGKDLRRRAAKAFDKGVDCILKTQIISNGKPTVWCQQHDHVTLRPAYARAYELPSYCSAESAALIHLLMSIPHPDEGIKRAVHGAMQWFDDHKITGYRYVHGRRGNLDRLSYLERDNTAEPIWARFYDLEYGSPYVCDRDGIPRRHLEEIGAERRNGYAWYTNKPAALYPLYNQWADKHDPVGKLPLSLNSKGGNERGVFEMFRKDVAKITDFDAVVHAGERIQDAIAKAPVQGTRPFKILVRKGTYNEKVVIDRPNIVLVGEQRDSTRIVYAELQSKMKEQTWNGSPVGPGVITLLENADDCVISGLTVYNNYGTMVEKTTSHQFAIFGRATRTIVINCNVWADGNDALALWGKGGMYYHADLNLRCLGVDFLCPRGWCYATRCNFMGDGHDIIWHDGRSDKKAKLVITNSNFDAMRPTPLGRYHHDSQFYLVECKLSENIIDRNIRYAYTDKVLDPCPWGLRVYYYGCSRDGGHSGWLNDNLDEAEGAPQFHAITAQWTFDGKWNPEKRVRDLWNVLAYNTLH</sequence>
<dbReference type="HOGENOM" id="CLU_392248_0_0_10"/>
<feature type="domain" description="Pectinesterase catalytic" evidence="4">
    <location>
        <begin position="400"/>
        <end position="565"/>
    </location>
</feature>
<evidence type="ECO:0000256" key="3">
    <source>
        <dbReference type="ARBA" id="ARBA00023085"/>
    </source>
</evidence>
<accession>D1PST8</accession>
<dbReference type="OrthoDB" id="9804686at2"/>
<dbReference type="Pfam" id="PF01095">
    <property type="entry name" value="Pectinesterase"/>
    <property type="match status" value="1"/>
</dbReference>
<dbReference type="SUPFAM" id="SSF81853">
    <property type="entry name" value="Family 10 polysaccharide lyase"/>
    <property type="match status" value="1"/>
</dbReference>
<evidence type="ECO:0000259" key="4">
    <source>
        <dbReference type="Pfam" id="PF01095"/>
    </source>
</evidence>
<keyword evidence="6" id="KW-1185">Reference proteome</keyword>
<dbReference type="GO" id="GO:0030599">
    <property type="term" value="F:pectinesterase activity"/>
    <property type="evidence" value="ECO:0007669"/>
    <property type="project" value="InterPro"/>
</dbReference>
<dbReference type="Gene3D" id="1.50.10.20">
    <property type="match status" value="1"/>
</dbReference>
<dbReference type="GO" id="GO:0042545">
    <property type="term" value="P:cell wall modification"/>
    <property type="evidence" value="ECO:0007669"/>
    <property type="project" value="InterPro"/>
</dbReference>
<dbReference type="NCBIfam" id="TIGR02474">
    <property type="entry name" value="pec_lyase"/>
    <property type="match status" value="1"/>
</dbReference>
<keyword evidence="3" id="KW-0063">Aspartyl esterase</keyword>
<dbReference type="EC" id="4.2.2.2" evidence="5"/>
<dbReference type="InterPro" id="IPR011050">
    <property type="entry name" value="Pectin_lyase_fold/virulence"/>
</dbReference>
<dbReference type="AlphaFoldDB" id="D1PST8"/>
<dbReference type="PANTHER" id="PTHR31321:SF57">
    <property type="entry name" value="PECTINESTERASE 53-RELATED"/>
    <property type="match status" value="1"/>
</dbReference>
<organism evidence="5 6">
    <name type="scientific">Hallella bergensis DSM 17361</name>
    <dbReference type="NCBI Taxonomy" id="585502"/>
    <lineage>
        <taxon>Bacteria</taxon>
        <taxon>Pseudomonadati</taxon>
        <taxon>Bacteroidota</taxon>
        <taxon>Bacteroidia</taxon>
        <taxon>Bacteroidales</taxon>
        <taxon>Prevotellaceae</taxon>
        <taxon>Hallella</taxon>
    </lineage>
</organism>
<dbReference type="InterPro" id="IPR000070">
    <property type="entry name" value="Pectinesterase_cat"/>
</dbReference>
<dbReference type="InterPro" id="IPR012334">
    <property type="entry name" value="Pectin_lyas_fold"/>
</dbReference>
<comment type="similarity">
    <text evidence="1">Belongs to the pectinesterase family.</text>
</comment>
<dbReference type="InterPro" id="IPR012669">
    <property type="entry name" value="Pectate_lyase"/>
</dbReference>
<comment type="caution">
    <text evidence="5">The sequence shown here is derived from an EMBL/GenBank/DDBJ whole genome shotgun (WGS) entry which is preliminary data.</text>
</comment>
<name>D1PST8_9BACT</name>